<dbReference type="SUPFAM" id="SSF158472">
    <property type="entry name" value="HAMP domain-like"/>
    <property type="match status" value="1"/>
</dbReference>
<sequence length="493" mass="53441">MSVRFRIALLTTALMAVLLVAVGAGVYLTLQRSLSSEVNARLAEAWTRVARQVREQSRAVRVGPDGPSFPFPPPDLDPVTFPGLYSQLTLPDGSFYLNSPQLEDYIPLPASVLERNLRGEPVYYTVHFHGAPVRVLSVLLVAYPTEEPVVTLQVAEPLTPMYQTLSKLRLLLAVCGGMGLVATAVGAYVLAGRSLRPLTRITHTAQHIGDEGDLSRRIDPPPTRDEVRQLAETFNEMLDRLEEAFSAERRFVSDASHELRTPLTALRGNAEILLRQIDAERWDPADLRDGLADIRDEAERMGRLVENLLTLARADVGWRPDLEVIHLDQVVADAARVVAPLAGEHIFRVHNAGEIDVVGNADQLKQLLLILLDNAFTYTPPGGEVELSLHRRDDAAEIIVRDTGPGIPPEQRQRIFDRFYRGDAARANGAAGAGLGLAIARWIVDCHNGSIRIDGGETGGTVVTVTVPLAPATGSSPDGRPAAATGQPIAAAG</sequence>
<dbReference type="InterPro" id="IPR003661">
    <property type="entry name" value="HisK_dim/P_dom"/>
</dbReference>
<dbReference type="eggNOG" id="COG2205">
    <property type="taxonomic scope" value="Bacteria"/>
</dbReference>
<dbReference type="InParanoid" id="D1C5Q4"/>
<dbReference type="FunFam" id="1.10.287.130:FF:000001">
    <property type="entry name" value="Two-component sensor histidine kinase"/>
    <property type="match status" value="1"/>
</dbReference>
<dbReference type="CDD" id="cd00075">
    <property type="entry name" value="HATPase"/>
    <property type="match status" value="1"/>
</dbReference>
<keyword evidence="9" id="KW-0902">Two-component regulatory system</keyword>
<dbReference type="Proteomes" id="UP000002027">
    <property type="component" value="Chromosome 1"/>
</dbReference>
<dbReference type="SUPFAM" id="SSF47384">
    <property type="entry name" value="Homodimeric domain of signal transducing histidine kinase"/>
    <property type="match status" value="1"/>
</dbReference>
<gene>
    <name evidence="15" type="ordered locus">Sthe_2026</name>
</gene>
<accession>D1C5Q4</accession>
<dbReference type="KEGG" id="sti:Sthe_2026"/>
<dbReference type="Pfam" id="PF02518">
    <property type="entry name" value="HATPase_c"/>
    <property type="match status" value="1"/>
</dbReference>
<reference evidence="15 16" key="2">
    <citation type="journal article" date="2010" name="Stand. Genomic Sci.">
        <title>Complete genome sequence of Desulfohalobium retbaense type strain (HR(100)).</title>
        <authorList>
            <person name="Spring S."/>
            <person name="Nolan M."/>
            <person name="Lapidus A."/>
            <person name="Glavina Del Rio T."/>
            <person name="Copeland A."/>
            <person name="Tice H."/>
            <person name="Cheng J.F."/>
            <person name="Lucas S."/>
            <person name="Land M."/>
            <person name="Chen F."/>
            <person name="Bruce D."/>
            <person name="Goodwin L."/>
            <person name="Pitluck S."/>
            <person name="Ivanova N."/>
            <person name="Mavromatis K."/>
            <person name="Mikhailova N."/>
            <person name="Pati A."/>
            <person name="Chen A."/>
            <person name="Palaniappan K."/>
            <person name="Hauser L."/>
            <person name="Chang Y.J."/>
            <person name="Jeffries C.D."/>
            <person name="Munk C."/>
            <person name="Kiss H."/>
            <person name="Chain P."/>
            <person name="Han C."/>
            <person name="Brettin T."/>
            <person name="Detter J.C."/>
            <person name="Schuler E."/>
            <person name="Goker M."/>
            <person name="Rohde M."/>
            <person name="Bristow J."/>
            <person name="Eisen J.A."/>
            <person name="Markowitz V."/>
            <person name="Hugenholtz P."/>
            <person name="Kyrpides N.C."/>
            <person name="Klenk H.P."/>
        </authorList>
    </citation>
    <scope>NUCLEOTIDE SEQUENCE [LARGE SCALE GENOMIC DNA]</scope>
    <source>
        <strain evidence="16">ATCC 49802 / DSM 20745 / S 6022</strain>
    </source>
</reference>
<dbReference type="InterPro" id="IPR003594">
    <property type="entry name" value="HATPase_dom"/>
</dbReference>
<reference evidence="16" key="1">
    <citation type="submission" date="2009-11" db="EMBL/GenBank/DDBJ databases">
        <title>The complete chromosome 1 of Sphaerobacter thermophilus DSM 20745.</title>
        <authorList>
            <person name="Lucas S."/>
            <person name="Copeland A."/>
            <person name="Lapidus A."/>
            <person name="Glavina del Rio T."/>
            <person name="Dalin E."/>
            <person name="Tice H."/>
            <person name="Bruce D."/>
            <person name="Goodwin L."/>
            <person name="Pitluck S."/>
            <person name="Kyrpides N."/>
            <person name="Mavromatis K."/>
            <person name="Ivanova N."/>
            <person name="Mikhailova N."/>
            <person name="LaButti K.M."/>
            <person name="Clum A."/>
            <person name="Sun H.I."/>
            <person name="Brettin T."/>
            <person name="Detter J.C."/>
            <person name="Han C."/>
            <person name="Larimer F."/>
            <person name="Land M."/>
            <person name="Hauser L."/>
            <person name="Markowitz V."/>
            <person name="Cheng J.F."/>
            <person name="Hugenholtz P."/>
            <person name="Woyke T."/>
            <person name="Wu D."/>
            <person name="Steenblock K."/>
            <person name="Schneider S."/>
            <person name="Pukall R."/>
            <person name="Goeker M."/>
            <person name="Klenk H.P."/>
            <person name="Eisen J.A."/>
        </authorList>
    </citation>
    <scope>NUCLEOTIDE SEQUENCE [LARGE SCALE GENOMIC DNA]</scope>
    <source>
        <strain evidence="16">ATCC 49802 / DSM 20745 / S 6022</strain>
    </source>
</reference>
<evidence type="ECO:0000256" key="4">
    <source>
        <dbReference type="ARBA" id="ARBA00022553"/>
    </source>
</evidence>
<proteinExistence type="predicted"/>
<feature type="transmembrane region" description="Helical" evidence="12">
    <location>
        <begin position="170"/>
        <end position="191"/>
    </location>
</feature>
<dbReference type="RefSeq" id="WP_012872502.1">
    <property type="nucleotide sequence ID" value="NC_013523.1"/>
</dbReference>
<dbReference type="CDD" id="cd00082">
    <property type="entry name" value="HisKA"/>
    <property type="match status" value="1"/>
</dbReference>
<evidence type="ECO:0000256" key="10">
    <source>
        <dbReference type="ARBA" id="ARBA00023136"/>
    </source>
</evidence>
<feature type="compositionally biased region" description="Low complexity" evidence="11">
    <location>
        <begin position="481"/>
        <end position="493"/>
    </location>
</feature>
<comment type="catalytic activity">
    <reaction evidence="1">
        <text>ATP + protein L-histidine = ADP + protein N-phospho-L-histidine.</text>
        <dbReference type="EC" id="2.7.13.3"/>
    </reaction>
</comment>
<dbReference type="SMART" id="SM00388">
    <property type="entry name" value="HisKA"/>
    <property type="match status" value="1"/>
</dbReference>
<dbReference type="FunFam" id="3.30.565.10:FF:000006">
    <property type="entry name" value="Sensor histidine kinase WalK"/>
    <property type="match status" value="1"/>
</dbReference>
<keyword evidence="4" id="KW-0597">Phosphoprotein</keyword>
<evidence type="ECO:0000256" key="6">
    <source>
        <dbReference type="ARBA" id="ARBA00022692"/>
    </source>
</evidence>
<dbReference type="InterPro" id="IPR036097">
    <property type="entry name" value="HisK_dim/P_sf"/>
</dbReference>
<keyword evidence="10 12" id="KW-0472">Membrane</keyword>
<feature type="region of interest" description="Disordered" evidence="11">
    <location>
        <begin position="471"/>
        <end position="493"/>
    </location>
</feature>
<keyword evidence="6 12" id="KW-0812">Transmembrane</keyword>
<dbReference type="AlphaFoldDB" id="D1C5Q4"/>
<dbReference type="SUPFAM" id="SSF55874">
    <property type="entry name" value="ATPase domain of HSP90 chaperone/DNA topoisomerase II/histidine kinase"/>
    <property type="match status" value="1"/>
</dbReference>
<dbReference type="PRINTS" id="PR00344">
    <property type="entry name" value="BCTRLSENSOR"/>
</dbReference>
<dbReference type="CDD" id="cd06225">
    <property type="entry name" value="HAMP"/>
    <property type="match status" value="1"/>
</dbReference>
<evidence type="ECO:0000256" key="3">
    <source>
        <dbReference type="ARBA" id="ARBA00012438"/>
    </source>
</evidence>
<evidence type="ECO:0000256" key="1">
    <source>
        <dbReference type="ARBA" id="ARBA00000085"/>
    </source>
</evidence>
<name>D1C5Q4_SPHTD</name>
<keyword evidence="5" id="KW-0808">Transferase</keyword>
<evidence type="ECO:0000313" key="15">
    <source>
        <dbReference type="EMBL" id="ACZ39456.1"/>
    </source>
</evidence>
<dbReference type="PROSITE" id="PS50109">
    <property type="entry name" value="HIS_KIN"/>
    <property type="match status" value="1"/>
</dbReference>
<evidence type="ECO:0000256" key="5">
    <source>
        <dbReference type="ARBA" id="ARBA00022679"/>
    </source>
</evidence>
<feature type="domain" description="Histidine kinase" evidence="13">
    <location>
        <begin position="254"/>
        <end position="471"/>
    </location>
</feature>
<evidence type="ECO:0000259" key="13">
    <source>
        <dbReference type="PROSITE" id="PS50109"/>
    </source>
</evidence>
<dbReference type="GO" id="GO:0005886">
    <property type="term" value="C:plasma membrane"/>
    <property type="evidence" value="ECO:0007669"/>
    <property type="project" value="TreeGrafter"/>
</dbReference>
<dbReference type="InterPro" id="IPR005467">
    <property type="entry name" value="His_kinase_dom"/>
</dbReference>
<dbReference type="HOGENOM" id="CLU_000445_89_6_0"/>
<protein>
    <recommendedName>
        <fullName evidence="3">histidine kinase</fullName>
        <ecNumber evidence="3">2.7.13.3</ecNumber>
    </recommendedName>
</protein>
<dbReference type="PANTHER" id="PTHR45436:SF5">
    <property type="entry name" value="SENSOR HISTIDINE KINASE TRCS"/>
    <property type="match status" value="1"/>
</dbReference>
<dbReference type="PANTHER" id="PTHR45436">
    <property type="entry name" value="SENSOR HISTIDINE KINASE YKOH"/>
    <property type="match status" value="1"/>
</dbReference>
<dbReference type="InterPro" id="IPR036890">
    <property type="entry name" value="HATPase_C_sf"/>
</dbReference>
<organism evidence="15 16">
    <name type="scientific">Sphaerobacter thermophilus (strain ATCC 49802 / DSM 20745 / KCCM 41009 / NCIMB 13125 / S 6022)</name>
    <dbReference type="NCBI Taxonomy" id="479434"/>
    <lineage>
        <taxon>Bacteria</taxon>
        <taxon>Pseudomonadati</taxon>
        <taxon>Thermomicrobiota</taxon>
        <taxon>Thermomicrobia</taxon>
        <taxon>Sphaerobacterales</taxon>
        <taxon>Sphaerobacterineae</taxon>
        <taxon>Sphaerobacteraceae</taxon>
        <taxon>Sphaerobacter</taxon>
    </lineage>
</organism>
<keyword evidence="16" id="KW-1185">Reference proteome</keyword>
<evidence type="ECO:0000313" key="16">
    <source>
        <dbReference type="Proteomes" id="UP000002027"/>
    </source>
</evidence>
<dbReference type="STRING" id="479434.Sthe_2026"/>
<evidence type="ECO:0000256" key="11">
    <source>
        <dbReference type="SAM" id="MobiDB-lite"/>
    </source>
</evidence>
<dbReference type="Gene3D" id="3.30.565.10">
    <property type="entry name" value="Histidine kinase-like ATPase, C-terminal domain"/>
    <property type="match status" value="1"/>
</dbReference>
<feature type="domain" description="HAMP" evidence="14">
    <location>
        <begin position="192"/>
        <end position="246"/>
    </location>
</feature>
<evidence type="ECO:0000256" key="2">
    <source>
        <dbReference type="ARBA" id="ARBA00004370"/>
    </source>
</evidence>
<dbReference type="GO" id="GO:0000155">
    <property type="term" value="F:phosphorelay sensor kinase activity"/>
    <property type="evidence" value="ECO:0007669"/>
    <property type="project" value="InterPro"/>
</dbReference>
<dbReference type="Pfam" id="PF00672">
    <property type="entry name" value="HAMP"/>
    <property type="match status" value="1"/>
</dbReference>
<dbReference type="Gene3D" id="1.10.287.130">
    <property type="match status" value="1"/>
</dbReference>
<comment type="subcellular location">
    <subcellularLocation>
        <location evidence="2">Membrane</location>
    </subcellularLocation>
</comment>
<dbReference type="Pfam" id="PF08521">
    <property type="entry name" value="2CSK_N"/>
    <property type="match status" value="1"/>
</dbReference>
<evidence type="ECO:0000256" key="7">
    <source>
        <dbReference type="ARBA" id="ARBA00022777"/>
    </source>
</evidence>
<keyword evidence="7 15" id="KW-0418">Kinase</keyword>
<dbReference type="OrthoDB" id="9786919at2"/>
<dbReference type="PROSITE" id="PS50885">
    <property type="entry name" value="HAMP"/>
    <property type="match status" value="1"/>
</dbReference>
<dbReference type="Pfam" id="PF00512">
    <property type="entry name" value="HisKA"/>
    <property type="match status" value="1"/>
</dbReference>
<evidence type="ECO:0000259" key="14">
    <source>
        <dbReference type="PROSITE" id="PS50885"/>
    </source>
</evidence>
<dbReference type="EMBL" id="CP001823">
    <property type="protein sequence ID" value="ACZ39456.1"/>
    <property type="molecule type" value="Genomic_DNA"/>
</dbReference>
<dbReference type="InterPro" id="IPR004358">
    <property type="entry name" value="Sig_transdc_His_kin-like_C"/>
</dbReference>
<dbReference type="InterPro" id="IPR050428">
    <property type="entry name" value="TCS_sensor_his_kinase"/>
</dbReference>
<dbReference type="SMART" id="SM00387">
    <property type="entry name" value="HATPase_c"/>
    <property type="match status" value="1"/>
</dbReference>
<dbReference type="SMART" id="SM00304">
    <property type="entry name" value="HAMP"/>
    <property type="match status" value="1"/>
</dbReference>
<dbReference type="eggNOG" id="COG2770">
    <property type="taxonomic scope" value="Bacteria"/>
</dbReference>
<dbReference type="EC" id="2.7.13.3" evidence="3"/>
<dbReference type="InterPro" id="IPR013727">
    <property type="entry name" value="2CSK_N"/>
</dbReference>
<keyword evidence="8 12" id="KW-1133">Transmembrane helix</keyword>
<evidence type="ECO:0000256" key="8">
    <source>
        <dbReference type="ARBA" id="ARBA00022989"/>
    </source>
</evidence>
<dbReference type="FunCoup" id="D1C5Q4">
    <property type="interactions" value="179"/>
</dbReference>
<dbReference type="InterPro" id="IPR003660">
    <property type="entry name" value="HAMP_dom"/>
</dbReference>
<evidence type="ECO:0000256" key="9">
    <source>
        <dbReference type="ARBA" id="ARBA00023012"/>
    </source>
</evidence>
<dbReference type="Gene3D" id="6.10.340.10">
    <property type="match status" value="1"/>
</dbReference>
<evidence type="ECO:0000256" key="12">
    <source>
        <dbReference type="SAM" id="Phobius"/>
    </source>
</evidence>